<proteinExistence type="predicted"/>
<gene>
    <name evidence="1" type="ORF">JR316_0007773</name>
</gene>
<dbReference type="EMBL" id="JAFIQS020000007">
    <property type="protein sequence ID" value="KAH9479187.1"/>
    <property type="molecule type" value="Genomic_DNA"/>
</dbReference>
<sequence length="313" mass="35656">MACGICLSEFKGPVMSLPCGHLYCEECITQHVNLRSDSVGMTSTCPECRSDFPLVVPDLRFLPKQYHAFVSHSLRRVYISPTSQTDAAAASAAEIEHLQNELEKVYKKLADRKKREQNLMASYDRLQATMHAHRTGEADLRDHANELEEKLGDLESEFQEYIGSARKTIDDVKAERDSLKTENERLAEMMQEMEERLRHSDARRISVEEGLCSVLRKERASSAQSSPSNSHDMSYPRLRNAVWEQSSPNRDRTGTWQERETISLAHVSDLSVSTVTEQRVIRPIPRRHRLTRSQEVDVSVSISSVSKRARVRG</sequence>
<reference evidence="1" key="1">
    <citation type="submission" date="2021-10" db="EMBL/GenBank/DDBJ databases">
        <title>Psilocybe cubensis genome.</title>
        <authorList>
            <person name="Mckernan K.J."/>
            <person name="Crawford S."/>
            <person name="Trippe A."/>
            <person name="Kane L.T."/>
            <person name="Mclaughlin S."/>
        </authorList>
    </citation>
    <scope>NUCLEOTIDE SEQUENCE</scope>
    <source>
        <strain evidence="1">MGC-MH-2018</strain>
    </source>
</reference>
<organism evidence="1 2">
    <name type="scientific">Psilocybe cubensis</name>
    <name type="common">Psychedelic mushroom</name>
    <name type="synonym">Stropharia cubensis</name>
    <dbReference type="NCBI Taxonomy" id="181762"/>
    <lineage>
        <taxon>Eukaryota</taxon>
        <taxon>Fungi</taxon>
        <taxon>Dikarya</taxon>
        <taxon>Basidiomycota</taxon>
        <taxon>Agaricomycotina</taxon>
        <taxon>Agaricomycetes</taxon>
        <taxon>Agaricomycetidae</taxon>
        <taxon>Agaricales</taxon>
        <taxon>Agaricineae</taxon>
        <taxon>Strophariaceae</taxon>
        <taxon>Psilocybe</taxon>
    </lineage>
</organism>
<evidence type="ECO:0000313" key="2">
    <source>
        <dbReference type="Proteomes" id="UP000664032"/>
    </source>
</evidence>
<evidence type="ECO:0000313" key="1">
    <source>
        <dbReference type="EMBL" id="KAH9479187.1"/>
    </source>
</evidence>
<keyword evidence="2" id="KW-1185">Reference proteome</keyword>
<comment type="caution">
    <text evidence="1">The sequence shown here is derived from an EMBL/GenBank/DDBJ whole genome shotgun (WGS) entry which is preliminary data.</text>
</comment>
<accession>A0ACB8GUZ5</accession>
<dbReference type="Proteomes" id="UP000664032">
    <property type="component" value="Unassembled WGS sequence"/>
</dbReference>
<name>A0ACB8GUZ5_PSICU</name>
<protein>
    <submittedName>
        <fullName evidence="1">Uncharacterized protein</fullName>
    </submittedName>
</protein>